<feature type="region of interest" description="Disordered" evidence="1">
    <location>
        <begin position="138"/>
        <end position="184"/>
    </location>
</feature>
<gene>
    <name evidence="2" type="ORF">YQE_02951</name>
</gene>
<feature type="compositionally biased region" description="Basic and acidic residues" evidence="1">
    <location>
        <begin position="138"/>
        <end position="167"/>
    </location>
</feature>
<organism evidence="2">
    <name type="scientific">Dendroctonus ponderosae</name>
    <name type="common">Mountain pine beetle</name>
    <dbReference type="NCBI Taxonomy" id="77166"/>
    <lineage>
        <taxon>Eukaryota</taxon>
        <taxon>Metazoa</taxon>
        <taxon>Ecdysozoa</taxon>
        <taxon>Arthropoda</taxon>
        <taxon>Hexapoda</taxon>
        <taxon>Insecta</taxon>
        <taxon>Pterygota</taxon>
        <taxon>Neoptera</taxon>
        <taxon>Endopterygota</taxon>
        <taxon>Coleoptera</taxon>
        <taxon>Polyphaga</taxon>
        <taxon>Cucujiformia</taxon>
        <taxon>Curculionidae</taxon>
        <taxon>Scolytinae</taxon>
        <taxon>Dendroctonus</taxon>
    </lineage>
</organism>
<proteinExistence type="predicted"/>
<dbReference type="AlphaFoldDB" id="N6UFW8"/>
<evidence type="ECO:0000313" key="2">
    <source>
        <dbReference type="EMBL" id="ENN80630.1"/>
    </source>
</evidence>
<accession>N6UFW8</accession>
<feature type="non-terminal residue" evidence="2">
    <location>
        <position position="1"/>
    </location>
</feature>
<name>N6UFW8_DENPD</name>
<evidence type="ECO:0000256" key="1">
    <source>
        <dbReference type="SAM" id="MobiDB-lite"/>
    </source>
</evidence>
<dbReference type="EMBL" id="KB740449">
    <property type="protein sequence ID" value="ENN80630.1"/>
    <property type="molecule type" value="Genomic_DNA"/>
</dbReference>
<reference evidence="2" key="1">
    <citation type="journal article" date="2013" name="Genome Biol.">
        <title>Draft genome of the mountain pine beetle, Dendroctonus ponderosae Hopkins, a major forest pest.</title>
        <authorList>
            <person name="Keeling C.I."/>
            <person name="Yuen M.M."/>
            <person name="Liao N.Y."/>
            <person name="Docking T.R."/>
            <person name="Chan S.K."/>
            <person name="Taylor G.A."/>
            <person name="Palmquist D.L."/>
            <person name="Jackman S.D."/>
            <person name="Nguyen A."/>
            <person name="Li M."/>
            <person name="Henderson H."/>
            <person name="Janes J.K."/>
            <person name="Zhao Y."/>
            <person name="Pandoh P."/>
            <person name="Moore R."/>
            <person name="Sperling F.A."/>
            <person name="Huber D.P."/>
            <person name="Birol I."/>
            <person name="Jones S.J."/>
            <person name="Bohlmann J."/>
        </authorList>
    </citation>
    <scope>NUCLEOTIDE SEQUENCE</scope>
</reference>
<dbReference type="HOGENOM" id="CLU_1322117_0_0_1"/>
<sequence length="208" mass="23460">MDVEETAWEIEWEVLIQVVTGVQVTDLNQWKNVGAASIETAKVAEVSIETEKAAVVVLHEKACEKPDQRIETMVVSIETEKGDLIGTETWEGKEMEVLVEIGSNRIVLGRGETVIDLAIRMKEVNSKALNFKQGNFRDSDRNSRFDRDERDDRRGGGGFRRHDDNERNGSFSRSSNREEGDSEVPPSCMFLNLDVFGTDELIVFVYSS</sequence>
<protein>
    <submittedName>
        <fullName evidence="2">Uncharacterized protein</fullName>
    </submittedName>
</protein>